<dbReference type="Gene3D" id="2.120.10.30">
    <property type="entry name" value="TolB, C-terminal domain"/>
    <property type="match status" value="1"/>
</dbReference>
<evidence type="ECO:0000256" key="7">
    <source>
        <dbReference type="ARBA" id="ARBA00022989"/>
    </source>
</evidence>
<protein>
    <submittedName>
        <fullName evidence="17">Low-density lipoprotein receptor-related protein 2</fullName>
    </submittedName>
</protein>
<dbReference type="SMART" id="SM00192">
    <property type="entry name" value="LDLa"/>
    <property type="match status" value="3"/>
</dbReference>
<reference evidence="17" key="1">
    <citation type="submission" date="2020-08" db="EMBL/GenBank/DDBJ databases">
        <title>Multicomponent nature underlies the extraordinary mechanical properties of spider dragline silk.</title>
        <authorList>
            <person name="Kono N."/>
            <person name="Nakamura H."/>
            <person name="Mori M."/>
            <person name="Yoshida Y."/>
            <person name="Ohtoshi R."/>
            <person name="Malay A.D."/>
            <person name="Moran D.A.P."/>
            <person name="Tomita M."/>
            <person name="Numata K."/>
            <person name="Arakawa K."/>
        </authorList>
    </citation>
    <scope>NUCLEOTIDE SEQUENCE</scope>
</reference>
<comment type="caution">
    <text evidence="17">The sequence shown here is derived from an EMBL/GenBank/DDBJ whole genome shotgun (WGS) entry which is preliminary data.</text>
</comment>
<evidence type="ECO:0000256" key="4">
    <source>
        <dbReference type="ARBA" id="ARBA00022692"/>
    </source>
</evidence>
<dbReference type="InterPro" id="IPR051221">
    <property type="entry name" value="LDLR-related"/>
</dbReference>
<dbReference type="PROSITE" id="PS50068">
    <property type="entry name" value="LDLRA_2"/>
    <property type="match status" value="3"/>
</dbReference>
<dbReference type="InterPro" id="IPR000742">
    <property type="entry name" value="EGF"/>
</dbReference>
<gene>
    <name evidence="17" type="primary">LRP2</name>
    <name evidence="17" type="ORF">TNIN_155571</name>
</gene>
<feature type="non-terminal residue" evidence="17">
    <location>
        <position position="1"/>
    </location>
</feature>
<evidence type="ECO:0000256" key="6">
    <source>
        <dbReference type="ARBA" id="ARBA00022737"/>
    </source>
</evidence>
<feature type="transmembrane region" description="Helical" evidence="15">
    <location>
        <begin position="579"/>
        <end position="602"/>
    </location>
</feature>
<dbReference type="PROSITE" id="PS00022">
    <property type="entry name" value="EGF_1"/>
    <property type="match status" value="1"/>
</dbReference>
<proteinExistence type="predicted"/>
<dbReference type="CDD" id="cd00054">
    <property type="entry name" value="EGF_CA"/>
    <property type="match status" value="1"/>
</dbReference>
<dbReference type="Pfam" id="PF00008">
    <property type="entry name" value="EGF"/>
    <property type="match status" value="1"/>
</dbReference>
<dbReference type="SUPFAM" id="SSF63825">
    <property type="entry name" value="YWTD domain"/>
    <property type="match status" value="1"/>
</dbReference>
<dbReference type="InterPro" id="IPR002172">
    <property type="entry name" value="LDrepeatLR_classA_rpt"/>
</dbReference>
<evidence type="ECO:0000256" key="3">
    <source>
        <dbReference type="ARBA" id="ARBA00022583"/>
    </source>
</evidence>
<feature type="disulfide bond" evidence="13">
    <location>
        <begin position="13"/>
        <end position="31"/>
    </location>
</feature>
<dbReference type="GO" id="GO:0006898">
    <property type="term" value="P:receptor-mediated endocytosis"/>
    <property type="evidence" value="ECO:0007669"/>
    <property type="project" value="TreeGrafter"/>
</dbReference>
<evidence type="ECO:0000256" key="5">
    <source>
        <dbReference type="ARBA" id="ARBA00022729"/>
    </source>
</evidence>
<dbReference type="PROSITE" id="PS01209">
    <property type="entry name" value="LDLRA_1"/>
    <property type="match status" value="2"/>
</dbReference>
<organism evidence="17 18">
    <name type="scientific">Trichonephila inaurata madagascariensis</name>
    <dbReference type="NCBI Taxonomy" id="2747483"/>
    <lineage>
        <taxon>Eukaryota</taxon>
        <taxon>Metazoa</taxon>
        <taxon>Ecdysozoa</taxon>
        <taxon>Arthropoda</taxon>
        <taxon>Chelicerata</taxon>
        <taxon>Arachnida</taxon>
        <taxon>Araneae</taxon>
        <taxon>Araneomorphae</taxon>
        <taxon>Entelegynae</taxon>
        <taxon>Araneoidea</taxon>
        <taxon>Nephilidae</taxon>
        <taxon>Trichonephila</taxon>
        <taxon>Trichonephila inaurata</taxon>
    </lineage>
</organism>
<dbReference type="PROSITE" id="PS01187">
    <property type="entry name" value="EGF_CA"/>
    <property type="match status" value="1"/>
</dbReference>
<dbReference type="SUPFAM" id="SSF57424">
    <property type="entry name" value="LDL receptor-like module"/>
    <property type="match status" value="3"/>
</dbReference>
<evidence type="ECO:0000259" key="16">
    <source>
        <dbReference type="PROSITE" id="PS50026"/>
    </source>
</evidence>
<feature type="disulfide bond" evidence="12">
    <location>
        <begin position="557"/>
        <end position="566"/>
    </location>
</feature>
<keyword evidence="5" id="KW-0732">Signal</keyword>
<comment type="caution">
    <text evidence="12">Lacks conserved residue(s) required for the propagation of feature annotation.</text>
</comment>
<dbReference type="Pfam" id="PF00058">
    <property type="entry name" value="Ldl_recept_b"/>
    <property type="match status" value="2"/>
</dbReference>
<dbReference type="OrthoDB" id="8831087at2759"/>
<dbReference type="CDD" id="cd00112">
    <property type="entry name" value="LDLa"/>
    <property type="match status" value="3"/>
</dbReference>
<dbReference type="InterPro" id="IPR023415">
    <property type="entry name" value="LDLR_class-A_CS"/>
</dbReference>
<evidence type="ECO:0000256" key="9">
    <source>
        <dbReference type="ARBA" id="ARBA00023157"/>
    </source>
</evidence>
<evidence type="ECO:0000256" key="12">
    <source>
        <dbReference type="PROSITE-ProRule" id="PRU00076"/>
    </source>
</evidence>
<dbReference type="Gene3D" id="2.10.25.10">
    <property type="entry name" value="Laminin"/>
    <property type="match status" value="3"/>
</dbReference>
<dbReference type="AlphaFoldDB" id="A0A8X7C8K8"/>
<keyword evidence="17" id="KW-0449">Lipoprotein</keyword>
<evidence type="ECO:0000256" key="10">
    <source>
        <dbReference type="ARBA" id="ARBA00023170"/>
    </source>
</evidence>
<evidence type="ECO:0000256" key="1">
    <source>
        <dbReference type="ARBA" id="ARBA00004479"/>
    </source>
</evidence>
<dbReference type="EMBL" id="BMAV01011750">
    <property type="protein sequence ID" value="GFY57798.1"/>
    <property type="molecule type" value="Genomic_DNA"/>
</dbReference>
<dbReference type="PROSITE" id="PS50026">
    <property type="entry name" value="EGF_3"/>
    <property type="match status" value="1"/>
</dbReference>
<dbReference type="GO" id="GO:0042562">
    <property type="term" value="F:hormone binding"/>
    <property type="evidence" value="ECO:0007669"/>
    <property type="project" value="TreeGrafter"/>
</dbReference>
<dbReference type="SMART" id="SM00135">
    <property type="entry name" value="LY"/>
    <property type="match status" value="5"/>
</dbReference>
<keyword evidence="3" id="KW-0254">Endocytosis</keyword>
<keyword evidence="10 17" id="KW-0675">Receptor</keyword>
<evidence type="ECO:0000313" key="17">
    <source>
        <dbReference type="EMBL" id="GFY57798.1"/>
    </source>
</evidence>
<evidence type="ECO:0000256" key="11">
    <source>
        <dbReference type="ARBA" id="ARBA00023180"/>
    </source>
</evidence>
<evidence type="ECO:0000256" key="8">
    <source>
        <dbReference type="ARBA" id="ARBA00023136"/>
    </source>
</evidence>
<dbReference type="Pfam" id="PF00057">
    <property type="entry name" value="Ldl_recept_a"/>
    <property type="match status" value="2"/>
</dbReference>
<keyword evidence="11" id="KW-0325">Glycoprotein</keyword>
<dbReference type="Pfam" id="PF07645">
    <property type="entry name" value="EGF_CA"/>
    <property type="match status" value="1"/>
</dbReference>
<dbReference type="GO" id="GO:0005509">
    <property type="term" value="F:calcium ion binding"/>
    <property type="evidence" value="ECO:0007669"/>
    <property type="project" value="InterPro"/>
</dbReference>
<keyword evidence="4 15" id="KW-0812">Transmembrane</keyword>
<dbReference type="InterPro" id="IPR036055">
    <property type="entry name" value="LDL_receptor-like_sf"/>
</dbReference>
<dbReference type="FunFam" id="2.120.10.30:FF:000241">
    <property type="entry name" value="Low-density lipoprotein receptor-related protein 6"/>
    <property type="match status" value="1"/>
</dbReference>
<evidence type="ECO:0000256" key="13">
    <source>
        <dbReference type="PROSITE-ProRule" id="PRU00124"/>
    </source>
</evidence>
<dbReference type="PANTHER" id="PTHR22722">
    <property type="entry name" value="LOW-DENSITY LIPOPROTEIN RECEPTOR-RELATED PROTEIN 2-RELATED"/>
    <property type="match status" value="1"/>
</dbReference>
<evidence type="ECO:0000256" key="2">
    <source>
        <dbReference type="ARBA" id="ARBA00022536"/>
    </source>
</evidence>
<keyword evidence="7 15" id="KW-1133">Transmembrane helix</keyword>
<dbReference type="GO" id="GO:0016324">
    <property type="term" value="C:apical plasma membrane"/>
    <property type="evidence" value="ECO:0007669"/>
    <property type="project" value="TreeGrafter"/>
</dbReference>
<feature type="repeat" description="LDL-receptor class B" evidence="14">
    <location>
        <begin position="395"/>
        <end position="437"/>
    </location>
</feature>
<sequence length="727" mass="81566">TNTTCDGDGYFTCNDGLCIYIHEVCDGYKDCAGGEEEINCTRTADQCSFEEYFCANNSRCISKRWICDGDNDCGDAEDENPENCTKRVKPTLPPHKKILDCEEFSCSFSGECIPWSKVCDNVNDCEDLMDEGPLCAKACSGENGGCSQKCQKTPDGTKCFCFPGYSLSYDDVTCEDINECNIPGSCSQFCNNTKGGFKCYCADGFFLEHDHRKCKADGGPATFVYLLPDQIRGIDLSTGSQRVLVSDFSADMRGMDYDASEGIIFWSDWKDGTINSYTLNGNKRDILMTSSIRPLFLRWDWIARNIYYTDDLANIAACSRDGKYCDIVIPKVDININSFDLAPRSGVMFWSVWGTTHRRNTGVIERAELDGSHRVQIVKERLLWPQSVTVDHIMEMIYWIDTKINVMECADFHGLKRRAVVSEGLYHPFSMAMFEDYVYWADWGTDSFIRCDKFGGRNCIVLHRGNVKSEVSMVVHKLNQPKGLNRCANHTCAQLCFPTRTSYACKCSTDYEKDHSGCKIVTTTPPPPPTPEPTCPEDYCKHGAKCIVSGGEYFCHCPSEFQGEKCELQTAAAQGAYDYSWIVGLAVAVFSFGTVVSIIILCRMNRERLIRARERVAVTFRNTGWIRSSGRLVMDTDDGGACDELVSGKKGSFKQTRFTNPLFAKKPRVFSDPESNDGDFKRWPSYDSGDSAFASESQTREGSQLCINETPLSGPKTTDRIIQFFKR</sequence>
<feature type="disulfide bond" evidence="13">
    <location>
        <begin position="25"/>
        <end position="40"/>
    </location>
</feature>
<keyword evidence="2 12" id="KW-0245">EGF-like domain</keyword>
<dbReference type="FunFam" id="2.10.25.10:FF:000009">
    <property type="entry name" value="Low-density lipoprotein receptor isoform 1"/>
    <property type="match status" value="1"/>
</dbReference>
<evidence type="ECO:0000256" key="14">
    <source>
        <dbReference type="PROSITE-ProRule" id="PRU00461"/>
    </source>
</evidence>
<keyword evidence="6" id="KW-0677">Repeat</keyword>
<dbReference type="SUPFAM" id="SSF57196">
    <property type="entry name" value="EGF/Laminin"/>
    <property type="match status" value="3"/>
</dbReference>
<dbReference type="SMART" id="SM00181">
    <property type="entry name" value="EGF"/>
    <property type="match status" value="4"/>
</dbReference>
<keyword evidence="18" id="KW-1185">Reference proteome</keyword>
<dbReference type="GO" id="GO:0043235">
    <property type="term" value="C:receptor complex"/>
    <property type="evidence" value="ECO:0007669"/>
    <property type="project" value="TreeGrafter"/>
</dbReference>
<accession>A0A8X7C8K8</accession>
<dbReference type="InterPro" id="IPR049883">
    <property type="entry name" value="NOTCH1_EGF-like"/>
</dbReference>
<dbReference type="Proteomes" id="UP000886998">
    <property type="component" value="Unassembled WGS sequence"/>
</dbReference>
<comment type="subcellular location">
    <subcellularLocation>
        <location evidence="1">Membrane</location>
        <topology evidence="1">Single-pass type I membrane protein</topology>
    </subcellularLocation>
</comment>
<evidence type="ECO:0000256" key="15">
    <source>
        <dbReference type="SAM" id="Phobius"/>
    </source>
</evidence>
<dbReference type="InterPro" id="IPR018097">
    <property type="entry name" value="EGF_Ca-bd_CS"/>
</dbReference>
<dbReference type="InterPro" id="IPR001881">
    <property type="entry name" value="EGF-like_Ca-bd_dom"/>
</dbReference>
<dbReference type="Gene3D" id="4.10.400.10">
    <property type="entry name" value="Low-density Lipoprotein Receptor"/>
    <property type="match status" value="3"/>
</dbReference>
<dbReference type="SMART" id="SM00179">
    <property type="entry name" value="EGF_CA"/>
    <property type="match status" value="4"/>
</dbReference>
<name>A0A8X7C8K8_9ARAC</name>
<feature type="domain" description="EGF-like" evidence="16">
    <location>
        <begin position="531"/>
        <end position="567"/>
    </location>
</feature>
<dbReference type="PROSITE" id="PS51120">
    <property type="entry name" value="LDLRB"/>
    <property type="match status" value="1"/>
</dbReference>
<keyword evidence="9 12" id="KW-1015">Disulfide bond</keyword>
<dbReference type="PANTHER" id="PTHR22722:SF14">
    <property type="entry name" value="MEGALIN, ISOFORM A"/>
    <property type="match status" value="1"/>
</dbReference>
<dbReference type="InterPro" id="IPR011042">
    <property type="entry name" value="6-blade_b-propeller_TolB-like"/>
</dbReference>
<keyword evidence="8 15" id="KW-0472">Membrane</keyword>
<dbReference type="PRINTS" id="PR00261">
    <property type="entry name" value="LDLRECEPTOR"/>
</dbReference>
<dbReference type="InterPro" id="IPR000033">
    <property type="entry name" value="LDLR_classB_rpt"/>
</dbReference>
<evidence type="ECO:0000313" key="18">
    <source>
        <dbReference type="Proteomes" id="UP000886998"/>
    </source>
</evidence>